<dbReference type="EMBL" id="JBHSNS010000003">
    <property type="protein sequence ID" value="MFC5729111.1"/>
    <property type="molecule type" value="Genomic_DNA"/>
</dbReference>
<organism evidence="1 2">
    <name type="scientific">Nocardioides vastitatis</name>
    <dbReference type="NCBI Taxonomy" id="2568655"/>
    <lineage>
        <taxon>Bacteria</taxon>
        <taxon>Bacillati</taxon>
        <taxon>Actinomycetota</taxon>
        <taxon>Actinomycetes</taxon>
        <taxon>Propionibacteriales</taxon>
        <taxon>Nocardioidaceae</taxon>
        <taxon>Nocardioides</taxon>
    </lineage>
</organism>
<dbReference type="RefSeq" id="WP_136434828.1">
    <property type="nucleotide sequence ID" value="NZ_JBHSNS010000003.1"/>
</dbReference>
<protein>
    <submittedName>
        <fullName evidence="1">Uncharacterized protein</fullName>
    </submittedName>
</protein>
<dbReference type="Proteomes" id="UP001596072">
    <property type="component" value="Unassembled WGS sequence"/>
</dbReference>
<evidence type="ECO:0000313" key="2">
    <source>
        <dbReference type="Proteomes" id="UP001596072"/>
    </source>
</evidence>
<comment type="caution">
    <text evidence="1">The sequence shown here is derived from an EMBL/GenBank/DDBJ whole genome shotgun (WGS) entry which is preliminary data.</text>
</comment>
<keyword evidence="2" id="KW-1185">Reference proteome</keyword>
<gene>
    <name evidence="1" type="ORF">ACFPQB_09285</name>
</gene>
<proteinExistence type="predicted"/>
<sequence>MSFVNPPYRSRPPRGTVFEAVLETRAAHLRRRIESAKQALAPRHELDLLHHALTVLEELDDRTRLPGPHSPLSSG</sequence>
<name>A0ABW0ZDN4_9ACTN</name>
<reference evidence="2" key="1">
    <citation type="journal article" date="2019" name="Int. J. Syst. Evol. Microbiol.">
        <title>The Global Catalogue of Microorganisms (GCM) 10K type strain sequencing project: providing services to taxonomists for standard genome sequencing and annotation.</title>
        <authorList>
            <consortium name="The Broad Institute Genomics Platform"/>
            <consortium name="The Broad Institute Genome Sequencing Center for Infectious Disease"/>
            <person name="Wu L."/>
            <person name="Ma J."/>
        </authorList>
    </citation>
    <scope>NUCLEOTIDE SEQUENCE [LARGE SCALE GENOMIC DNA]</scope>
    <source>
        <strain evidence="2">YIM 94188</strain>
    </source>
</reference>
<evidence type="ECO:0000313" key="1">
    <source>
        <dbReference type="EMBL" id="MFC5729111.1"/>
    </source>
</evidence>
<accession>A0ABW0ZDN4</accession>